<organism evidence="1 2">
    <name type="scientific">Athelia psychrophila</name>
    <dbReference type="NCBI Taxonomy" id="1759441"/>
    <lineage>
        <taxon>Eukaryota</taxon>
        <taxon>Fungi</taxon>
        <taxon>Dikarya</taxon>
        <taxon>Basidiomycota</taxon>
        <taxon>Agaricomycotina</taxon>
        <taxon>Agaricomycetes</taxon>
        <taxon>Agaricomycetidae</taxon>
        <taxon>Atheliales</taxon>
        <taxon>Atheliaceae</taxon>
        <taxon>Athelia</taxon>
    </lineage>
</organism>
<dbReference type="EMBL" id="KV419327">
    <property type="protein sequence ID" value="KZP01942.1"/>
    <property type="molecule type" value="Genomic_DNA"/>
</dbReference>
<evidence type="ECO:0000313" key="1">
    <source>
        <dbReference type="EMBL" id="KZP01942.1"/>
    </source>
</evidence>
<dbReference type="STRING" id="436010.A0A167SI72"/>
<keyword evidence="2" id="KW-1185">Reference proteome</keyword>
<reference evidence="1 2" key="1">
    <citation type="journal article" date="2016" name="Mol. Biol. Evol.">
        <title>Comparative Genomics of Early-Diverging Mushroom-Forming Fungi Provides Insights into the Origins of Lignocellulose Decay Capabilities.</title>
        <authorList>
            <person name="Nagy L.G."/>
            <person name="Riley R."/>
            <person name="Tritt A."/>
            <person name="Adam C."/>
            <person name="Daum C."/>
            <person name="Floudas D."/>
            <person name="Sun H."/>
            <person name="Yadav J.S."/>
            <person name="Pangilinan J."/>
            <person name="Larsson K.H."/>
            <person name="Matsuura K."/>
            <person name="Barry K."/>
            <person name="Labutti K."/>
            <person name="Kuo R."/>
            <person name="Ohm R.A."/>
            <person name="Bhattacharya S.S."/>
            <person name="Shirouzu T."/>
            <person name="Yoshinaga Y."/>
            <person name="Martin F.M."/>
            <person name="Grigoriev I.V."/>
            <person name="Hibbett D.S."/>
        </authorList>
    </citation>
    <scope>NUCLEOTIDE SEQUENCE [LARGE SCALE GENOMIC DNA]</scope>
    <source>
        <strain evidence="1 2">CBS 109695</strain>
    </source>
</reference>
<sequence>MPAPLTPPPPTVHEMERFDASPLEFSGQGAADVLQALVGSGYEAVATGIAGTGLGGAPGVPWKKFMAGNGWKMKDSSVYLMTAVTTCRGMAQLSCLAMCCSGSGRISEGI</sequence>
<feature type="non-terminal residue" evidence="1">
    <location>
        <position position="110"/>
    </location>
</feature>
<protein>
    <submittedName>
        <fullName evidence="1">Uncharacterized protein</fullName>
    </submittedName>
</protein>
<accession>A0A167SI72</accession>
<dbReference type="OrthoDB" id="3268246at2759"/>
<gene>
    <name evidence="1" type="ORF">FIBSPDRAFT_942275</name>
</gene>
<evidence type="ECO:0000313" key="2">
    <source>
        <dbReference type="Proteomes" id="UP000076532"/>
    </source>
</evidence>
<proteinExistence type="predicted"/>
<dbReference type="Proteomes" id="UP000076532">
    <property type="component" value="Unassembled WGS sequence"/>
</dbReference>
<name>A0A167SI72_9AGAM</name>
<dbReference type="AlphaFoldDB" id="A0A167SI72"/>